<protein>
    <recommendedName>
        <fullName evidence="6">Lipoprotein</fullName>
    </recommendedName>
</protein>
<dbReference type="PROSITE" id="PS51257">
    <property type="entry name" value="PROKAR_LIPOPROTEIN"/>
    <property type="match status" value="1"/>
</dbReference>
<organism evidence="2 4">
    <name type="scientific">Acinetobacter indicus</name>
    <dbReference type="NCBI Taxonomy" id="756892"/>
    <lineage>
        <taxon>Bacteria</taxon>
        <taxon>Pseudomonadati</taxon>
        <taxon>Pseudomonadota</taxon>
        <taxon>Gammaproteobacteria</taxon>
        <taxon>Moraxellales</taxon>
        <taxon>Moraxellaceae</taxon>
        <taxon>Acinetobacter</taxon>
    </lineage>
</organism>
<dbReference type="GeneID" id="69467765"/>
<keyword evidence="1" id="KW-0732">Signal</keyword>
<reference evidence="3 5" key="2">
    <citation type="submission" date="2020-02" db="EMBL/GenBank/DDBJ databases">
        <title>Tigecycline-resistant Acinetobacter species from pigs and migratory birds.</title>
        <authorList>
            <person name="Chen C."/>
            <person name="Sun J."/>
            <person name="Liao X.-P."/>
            <person name="Liu Y.-H."/>
        </authorList>
    </citation>
    <scope>NUCLEOTIDE SEQUENCE [LARGE SCALE GENOMIC DNA]</scope>
    <source>
        <strain evidence="3 5">C15_T</strain>
    </source>
</reference>
<sequence>MFVSRSVALALLAFSLSACVTTPSSTRAERDAYLAQFVGQSSQQIRQQLDLSLLGYEQVSSPQISPQALTYTVIRPISIPIPVANAPATGPAHIPAPIGPANSYDVNLHCQIVFRLEQNIAHSVHYTGRTC</sequence>
<evidence type="ECO:0008006" key="6">
    <source>
        <dbReference type="Google" id="ProtNLM"/>
    </source>
</evidence>
<evidence type="ECO:0000313" key="2">
    <source>
        <dbReference type="EMBL" id="QIC71214.1"/>
    </source>
</evidence>
<evidence type="ECO:0000313" key="4">
    <source>
        <dbReference type="Proteomes" id="UP000503440"/>
    </source>
</evidence>
<evidence type="ECO:0000256" key="1">
    <source>
        <dbReference type="SAM" id="SignalP"/>
    </source>
</evidence>
<name>A0A6C0Y4T7_9GAMM</name>
<feature type="signal peptide" evidence="1">
    <location>
        <begin position="1"/>
        <end position="20"/>
    </location>
</feature>
<evidence type="ECO:0000313" key="5">
    <source>
        <dbReference type="Proteomes" id="UP000593812"/>
    </source>
</evidence>
<proteinExistence type="predicted"/>
<feature type="chain" id="PRO_5041553343" description="Lipoprotein" evidence="1">
    <location>
        <begin position="21"/>
        <end position="131"/>
    </location>
</feature>
<gene>
    <name evidence="2" type="ORF">FSC09_12765</name>
    <name evidence="3" type="ORF">G0027_05875</name>
</gene>
<dbReference type="EMBL" id="CP044455">
    <property type="protein sequence ID" value="QIC71214.1"/>
    <property type="molecule type" value="Genomic_DNA"/>
</dbReference>
<dbReference type="RefSeq" id="WP_127799033.1">
    <property type="nucleotide sequence ID" value="NZ_CP044445.1"/>
</dbReference>
<evidence type="ECO:0000313" key="3">
    <source>
        <dbReference type="EMBL" id="QOW42419.1"/>
    </source>
</evidence>
<dbReference type="AlphaFoldDB" id="A0A6C0Y4T7"/>
<reference evidence="2 4" key="1">
    <citation type="submission" date="2019-09" db="EMBL/GenBank/DDBJ databases">
        <title>Non-baumannii Acinetobacter spp. carrying blaNDM-1 isolated in China.</title>
        <authorList>
            <person name="Cui C."/>
            <person name="Chen C."/>
            <person name="Sun J."/>
            <person name="Liu Y."/>
        </authorList>
    </citation>
    <scope>NUCLEOTIDE SEQUENCE [LARGE SCALE GENOMIC DNA]</scope>
    <source>
        <strain evidence="2 4">B18</strain>
    </source>
</reference>
<accession>A0A6C0Y4T7</accession>
<dbReference type="Proteomes" id="UP000503440">
    <property type="component" value="Chromosome"/>
</dbReference>
<dbReference type="EMBL" id="CP048654">
    <property type="protein sequence ID" value="QOW42419.1"/>
    <property type="molecule type" value="Genomic_DNA"/>
</dbReference>
<dbReference type="Proteomes" id="UP000593812">
    <property type="component" value="Chromosome"/>
</dbReference>